<dbReference type="InterPro" id="IPR047218">
    <property type="entry name" value="YocR/YhdH-like"/>
</dbReference>
<dbReference type="Pfam" id="PF00209">
    <property type="entry name" value="SNF"/>
    <property type="match status" value="2"/>
</dbReference>
<feature type="transmembrane region" description="Helical" evidence="2">
    <location>
        <begin position="357"/>
        <end position="378"/>
    </location>
</feature>
<feature type="transmembrane region" description="Helical" evidence="2">
    <location>
        <begin position="311"/>
        <end position="337"/>
    </location>
</feature>
<evidence type="ECO:0000256" key="2">
    <source>
        <dbReference type="SAM" id="Phobius"/>
    </source>
</evidence>
<dbReference type="EMBL" id="JAHQZT010000007">
    <property type="protein sequence ID" value="MBV0933109.1"/>
    <property type="molecule type" value="Genomic_DNA"/>
</dbReference>
<evidence type="ECO:0000256" key="1">
    <source>
        <dbReference type="RuleBase" id="RU003732"/>
    </source>
</evidence>
<dbReference type="PANTHER" id="PTHR42948">
    <property type="entry name" value="TRANSPORTER"/>
    <property type="match status" value="1"/>
</dbReference>
<feature type="transmembrane region" description="Helical" evidence="2">
    <location>
        <begin position="189"/>
        <end position="217"/>
    </location>
</feature>
<feature type="transmembrane region" description="Helical" evidence="2">
    <location>
        <begin position="50"/>
        <end position="74"/>
    </location>
</feature>
<feature type="transmembrane region" description="Helical" evidence="2">
    <location>
        <begin position="229"/>
        <end position="253"/>
    </location>
</feature>
<comment type="caution">
    <text evidence="3">The sequence shown here is derived from an EMBL/GenBank/DDBJ whole genome shotgun (WGS) entry which is preliminary data.</text>
</comment>
<keyword evidence="4" id="KW-1185">Reference proteome</keyword>
<dbReference type="NCBIfam" id="NF037979">
    <property type="entry name" value="Na_transp"/>
    <property type="match status" value="1"/>
</dbReference>
<keyword evidence="2" id="KW-0472">Membrane</keyword>
<feature type="transmembrane region" description="Helical" evidence="2">
    <location>
        <begin position="105"/>
        <end position="128"/>
    </location>
</feature>
<dbReference type="PANTHER" id="PTHR42948:SF1">
    <property type="entry name" value="TRANSPORTER"/>
    <property type="match status" value="1"/>
</dbReference>
<gene>
    <name evidence="3" type="ORF">KTN04_07145</name>
</gene>
<organism evidence="3 4">
    <name type="scientific">Marinobacterium weihaiense</name>
    <dbReference type="NCBI Taxonomy" id="2851016"/>
    <lineage>
        <taxon>Bacteria</taxon>
        <taxon>Pseudomonadati</taxon>
        <taxon>Pseudomonadota</taxon>
        <taxon>Gammaproteobacteria</taxon>
        <taxon>Oceanospirillales</taxon>
        <taxon>Oceanospirillaceae</taxon>
        <taxon>Marinobacterium</taxon>
    </lineage>
</organism>
<evidence type="ECO:0000313" key="4">
    <source>
        <dbReference type="Proteomes" id="UP000755551"/>
    </source>
</evidence>
<comment type="similarity">
    <text evidence="1">Belongs to the sodium:neurotransmitter symporter (SNF) (TC 2.A.22) family.</text>
</comment>
<dbReference type="PROSITE" id="PS50267">
    <property type="entry name" value="NA_NEUROTRAN_SYMP_3"/>
    <property type="match status" value="1"/>
</dbReference>
<keyword evidence="2" id="KW-1133">Transmembrane helix</keyword>
<keyword evidence="1" id="KW-0813">Transport</keyword>
<name>A0ABS6MB53_9GAMM</name>
<evidence type="ECO:0000313" key="3">
    <source>
        <dbReference type="EMBL" id="MBV0933109.1"/>
    </source>
</evidence>
<feature type="transmembrane region" description="Helical" evidence="2">
    <location>
        <begin position="156"/>
        <end position="177"/>
    </location>
</feature>
<dbReference type="PROSITE" id="PS00610">
    <property type="entry name" value="NA_NEUROTRAN_SYMP_1"/>
    <property type="match status" value="1"/>
</dbReference>
<sequence length="459" mass="48552">MSKTPQALSGRAPQQQWSTRISFILAAAGAAVGLGNIWKFPYIAGENGGGAFILVYLACIALLGVPLLMAEVLIGRRGQQNPINSMARLAQEAGANPAWKNVGRLGVLTGFLLLSFYVVVAGWALAYIPVTASGTFTGLEPQAIGQRFDAHLEQPLVLIGWSTLVLLLTLGIVGRGVRKGLERAANLLMPLLFLFLVILVGYATTTGHFGAAVAFMFEPDFSKLTASGILVALGHAFFTLSIGGGAMMIYGSYLPPDVSIARTSMLVAVLDTAAALLAGLAIFPIVFAYGLEPGAGPGLIFVTLPIAFGQMPLGTLFGTLFFVMLSVAALTSAFSLIEPAIAWLTEKQGMSRLKASVLGGSGIWLLSLGTVLSFNLGAEWTLAGKTFFESLDYLTSGWMLPLGALLMALFTAWVMKPEITAYELGGESTGYRIWLLLIRFLAPVVILVIFLQAIGLIGL</sequence>
<feature type="transmembrane region" description="Helical" evidence="2">
    <location>
        <begin position="436"/>
        <end position="457"/>
    </location>
</feature>
<protein>
    <recommendedName>
        <fullName evidence="1">Transporter</fullName>
    </recommendedName>
</protein>
<accession>A0ABS6MB53</accession>
<reference evidence="3 4" key="1">
    <citation type="submission" date="2021-06" db="EMBL/GenBank/DDBJ databases">
        <title>Bacterium isolated from marine sediment.</title>
        <authorList>
            <person name="Zhu K.-L."/>
            <person name="Du Z.-J."/>
            <person name="Liang Q.-Y."/>
        </authorList>
    </citation>
    <scope>NUCLEOTIDE SEQUENCE [LARGE SCALE GENOMIC DNA]</scope>
    <source>
        <strain evidence="3 4">A346</strain>
    </source>
</reference>
<dbReference type="RefSeq" id="WP_217334536.1">
    <property type="nucleotide sequence ID" value="NZ_JAHQZT010000007.1"/>
</dbReference>
<keyword evidence="1" id="KW-0769">Symport</keyword>
<feature type="transmembrane region" description="Helical" evidence="2">
    <location>
        <begin position="265"/>
        <end position="291"/>
    </location>
</feature>
<dbReference type="CDD" id="cd10336">
    <property type="entry name" value="SLC6sbd_Tyt1-Like"/>
    <property type="match status" value="1"/>
</dbReference>
<feature type="transmembrane region" description="Helical" evidence="2">
    <location>
        <begin position="21"/>
        <end position="38"/>
    </location>
</feature>
<proteinExistence type="inferred from homology"/>
<dbReference type="InterPro" id="IPR000175">
    <property type="entry name" value="Na/ntran_symport"/>
</dbReference>
<feature type="transmembrane region" description="Helical" evidence="2">
    <location>
        <begin position="398"/>
        <end position="415"/>
    </location>
</feature>
<keyword evidence="1 2" id="KW-0812">Transmembrane</keyword>
<dbReference type="Proteomes" id="UP000755551">
    <property type="component" value="Unassembled WGS sequence"/>
</dbReference>